<dbReference type="AlphaFoldDB" id="A0AAN9MZ93"/>
<protein>
    <submittedName>
        <fullName evidence="1">Uncharacterized protein</fullName>
    </submittedName>
</protein>
<dbReference type="EMBL" id="JAYMYQ010000001">
    <property type="protein sequence ID" value="KAK7361153.1"/>
    <property type="molecule type" value="Genomic_DNA"/>
</dbReference>
<comment type="caution">
    <text evidence="1">The sequence shown here is derived from an EMBL/GenBank/DDBJ whole genome shotgun (WGS) entry which is preliminary data.</text>
</comment>
<reference evidence="1 2" key="1">
    <citation type="submission" date="2024-01" db="EMBL/GenBank/DDBJ databases">
        <title>The genomes of 5 underutilized Papilionoideae crops provide insights into root nodulation and disease resistanc.</title>
        <authorList>
            <person name="Jiang F."/>
        </authorList>
    </citation>
    <scope>NUCLEOTIDE SEQUENCE [LARGE SCALE GENOMIC DNA]</scope>
    <source>
        <strain evidence="1">LVBAO_FW01</strain>
        <tissue evidence="1">Leaves</tissue>
    </source>
</reference>
<organism evidence="1 2">
    <name type="scientific">Canavalia gladiata</name>
    <name type="common">Sword bean</name>
    <name type="synonym">Dolichos gladiatus</name>
    <dbReference type="NCBI Taxonomy" id="3824"/>
    <lineage>
        <taxon>Eukaryota</taxon>
        <taxon>Viridiplantae</taxon>
        <taxon>Streptophyta</taxon>
        <taxon>Embryophyta</taxon>
        <taxon>Tracheophyta</taxon>
        <taxon>Spermatophyta</taxon>
        <taxon>Magnoliopsida</taxon>
        <taxon>eudicotyledons</taxon>
        <taxon>Gunneridae</taxon>
        <taxon>Pentapetalae</taxon>
        <taxon>rosids</taxon>
        <taxon>fabids</taxon>
        <taxon>Fabales</taxon>
        <taxon>Fabaceae</taxon>
        <taxon>Papilionoideae</taxon>
        <taxon>50 kb inversion clade</taxon>
        <taxon>NPAAA clade</taxon>
        <taxon>indigoferoid/millettioid clade</taxon>
        <taxon>Phaseoleae</taxon>
        <taxon>Canavalia</taxon>
    </lineage>
</organism>
<keyword evidence="2" id="KW-1185">Reference proteome</keyword>
<dbReference type="Proteomes" id="UP001367508">
    <property type="component" value="Unassembled WGS sequence"/>
</dbReference>
<sequence length="88" mass="10018">MLHPRVSSHDQVRYSHNFYIDSRRLCPRVTAQSQISVKGCLRAATINVGVRCYFLLDATVPAYQCVCSIWNFALDLLDRPVVKFGLES</sequence>
<evidence type="ECO:0000313" key="1">
    <source>
        <dbReference type="EMBL" id="KAK7361153.1"/>
    </source>
</evidence>
<evidence type="ECO:0000313" key="2">
    <source>
        <dbReference type="Proteomes" id="UP001367508"/>
    </source>
</evidence>
<name>A0AAN9MZ93_CANGL</name>
<gene>
    <name evidence="1" type="ORF">VNO77_03198</name>
</gene>
<proteinExistence type="predicted"/>
<accession>A0AAN9MZ93</accession>